<comment type="subcellular location">
    <subcellularLocation>
        <location evidence="1">Cell membrane</location>
        <topology evidence="1">Multi-pass membrane protein</topology>
    </subcellularLocation>
</comment>
<evidence type="ECO:0000256" key="4">
    <source>
        <dbReference type="ARBA" id="ARBA00022692"/>
    </source>
</evidence>
<feature type="domain" description="Protein export membrane protein SecD/SecF C-terminal" evidence="10">
    <location>
        <begin position="361"/>
        <end position="508"/>
    </location>
</feature>
<dbReference type="PANTHER" id="PTHR30081:SF1">
    <property type="entry name" value="PROTEIN TRANSLOCASE SUBUNIT SECD"/>
    <property type="match status" value="1"/>
</dbReference>
<protein>
    <submittedName>
        <fullName evidence="11">SecD/SecF/SecDF export membrane protein</fullName>
    </submittedName>
</protein>
<feature type="transmembrane region" description="Helical" evidence="9">
    <location>
        <begin position="465"/>
        <end position="485"/>
    </location>
</feature>
<sequence>MSLKEYLKDYKIIILLLIIVALAFLDVHYGIHFGIDFAGGTLIPVSLEHSANATTMGTMISDLQQRVSTFGLKQVTVEGVGNSEIYITIPSISPADVNSTINIIQSQGTFVGVVNGTSAINGSDILKGSIGSISPQLANNTYTWAVQFFITAPSMSTFAKAVFGQANKPLYMYLDRPTGALILINSSILGNASLGLSPSKALSLMQSSLALGNQTIPVISVSNSNASIASAEKYISSNPKYTKIYASYNLNSSLISYLKSTNRSIYLQSAENMTPQFTAIAVNETIMESWGIVGLLSAPILNPSLTTGNVSDSYEISGIAPLTLPKGEQLSYATNQEKTIASILSGGALPIAVIPGVPSPVSPTLGKQSLVISGVIGLAAIIAISIFITIRYKKLFLIAPILLTTFAELFVITSIIGLIGTIDLAAVAGIIAVVGTGVDAQIIITDEMLSHGSGQTTARSLISKAFYIIWMDAILLIMAMMPLFFSTSMVTVIGFSEATIIGALLGVLITRPAYGAILSRHFG</sequence>
<feature type="transmembrane region" description="Helical" evidence="9">
    <location>
        <begin position="12"/>
        <end position="31"/>
    </location>
</feature>
<evidence type="ECO:0000256" key="3">
    <source>
        <dbReference type="ARBA" id="ARBA00022475"/>
    </source>
</evidence>
<dbReference type="InterPro" id="IPR022813">
    <property type="entry name" value="SecD/SecF_arch_bac"/>
</dbReference>
<dbReference type="SUPFAM" id="SSF82866">
    <property type="entry name" value="Multidrug efflux transporter AcrB transmembrane domain"/>
    <property type="match status" value="1"/>
</dbReference>
<evidence type="ECO:0000256" key="5">
    <source>
        <dbReference type="ARBA" id="ARBA00022927"/>
    </source>
</evidence>
<dbReference type="AlphaFoldDB" id="T1B0T3"/>
<evidence type="ECO:0000313" key="11">
    <source>
        <dbReference type="EMBL" id="EQD46499.1"/>
    </source>
</evidence>
<organism evidence="11">
    <name type="scientific">mine drainage metagenome</name>
    <dbReference type="NCBI Taxonomy" id="410659"/>
    <lineage>
        <taxon>unclassified sequences</taxon>
        <taxon>metagenomes</taxon>
        <taxon>ecological metagenomes</taxon>
    </lineage>
</organism>
<evidence type="ECO:0000256" key="9">
    <source>
        <dbReference type="SAM" id="Phobius"/>
    </source>
</evidence>
<evidence type="ECO:0000259" key="10">
    <source>
        <dbReference type="Pfam" id="PF02355"/>
    </source>
</evidence>
<keyword evidence="3" id="KW-1003">Cell membrane</keyword>
<name>T1B0T3_9ZZZZ</name>
<evidence type="ECO:0000256" key="6">
    <source>
        <dbReference type="ARBA" id="ARBA00022989"/>
    </source>
</evidence>
<keyword evidence="4 9" id="KW-0812">Transmembrane</keyword>
<dbReference type="Pfam" id="PF02355">
    <property type="entry name" value="SecD_SecF_C"/>
    <property type="match status" value="1"/>
</dbReference>
<evidence type="ECO:0000256" key="2">
    <source>
        <dbReference type="ARBA" id="ARBA00022448"/>
    </source>
</evidence>
<accession>T1B0T3</accession>
<gene>
    <name evidence="11" type="ORF">B2A_08874</name>
</gene>
<keyword evidence="5" id="KW-0653">Protein transport</keyword>
<evidence type="ECO:0000256" key="1">
    <source>
        <dbReference type="ARBA" id="ARBA00004651"/>
    </source>
</evidence>
<comment type="caution">
    <text evidence="11">The sequence shown here is derived from an EMBL/GenBank/DDBJ whole genome shotgun (WGS) entry which is preliminary data.</text>
</comment>
<reference evidence="11" key="1">
    <citation type="submission" date="2013-08" db="EMBL/GenBank/DDBJ databases">
        <authorList>
            <person name="Mendez C."/>
            <person name="Richter M."/>
            <person name="Ferrer M."/>
            <person name="Sanchez J."/>
        </authorList>
    </citation>
    <scope>NUCLEOTIDE SEQUENCE</scope>
</reference>
<evidence type="ECO:0000256" key="7">
    <source>
        <dbReference type="ARBA" id="ARBA00023010"/>
    </source>
</evidence>
<dbReference type="EMBL" id="AUZZ01006398">
    <property type="protein sequence ID" value="EQD46499.1"/>
    <property type="molecule type" value="Genomic_DNA"/>
</dbReference>
<feature type="transmembrane region" description="Helical" evidence="9">
    <location>
        <begin position="425"/>
        <end position="444"/>
    </location>
</feature>
<keyword evidence="7" id="KW-0811">Translocation</keyword>
<reference evidence="11" key="2">
    <citation type="journal article" date="2014" name="ISME J.">
        <title>Microbial stratification in low pH oxic and suboxic macroscopic growths along an acid mine drainage.</title>
        <authorList>
            <person name="Mendez-Garcia C."/>
            <person name="Mesa V."/>
            <person name="Sprenger R.R."/>
            <person name="Richter M."/>
            <person name="Diez M.S."/>
            <person name="Solano J."/>
            <person name="Bargiela R."/>
            <person name="Golyshina O.V."/>
            <person name="Manteca A."/>
            <person name="Ramos J.L."/>
            <person name="Gallego J.R."/>
            <person name="Llorente I."/>
            <person name="Martins Dos Santos V.A."/>
            <person name="Jensen O.N."/>
            <person name="Pelaez A.I."/>
            <person name="Sanchez J."/>
            <person name="Ferrer M."/>
        </authorList>
    </citation>
    <scope>NUCLEOTIDE SEQUENCE</scope>
</reference>
<dbReference type="Gene3D" id="3.30.70.3400">
    <property type="match status" value="1"/>
</dbReference>
<feature type="transmembrane region" description="Helical" evidence="9">
    <location>
        <begin position="370"/>
        <end position="388"/>
    </location>
</feature>
<feature type="transmembrane region" description="Helical" evidence="9">
    <location>
        <begin position="395"/>
        <end position="419"/>
    </location>
</feature>
<keyword evidence="2" id="KW-0813">Transport</keyword>
<keyword evidence="6 9" id="KW-1133">Transmembrane helix</keyword>
<feature type="transmembrane region" description="Helical" evidence="9">
    <location>
        <begin position="491"/>
        <end position="510"/>
    </location>
</feature>
<dbReference type="PANTHER" id="PTHR30081">
    <property type="entry name" value="PROTEIN-EXPORT MEMBRANE PROTEIN SEC"/>
    <property type="match status" value="1"/>
</dbReference>
<evidence type="ECO:0000256" key="8">
    <source>
        <dbReference type="ARBA" id="ARBA00023136"/>
    </source>
</evidence>
<keyword evidence="8 9" id="KW-0472">Membrane</keyword>
<dbReference type="GO" id="GO:0015031">
    <property type="term" value="P:protein transport"/>
    <property type="evidence" value="ECO:0007669"/>
    <property type="project" value="UniProtKB-KW"/>
</dbReference>
<dbReference type="InterPro" id="IPR048634">
    <property type="entry name" value="SecD_SecF_C"/>
</dbReference>
<proteinExistence type="predicted"/>
<dbReference type="GO" id="GO:0005886">
    <property type="term" value="C:plasma membrane"/>
    <property type="evidence" value="ECO:0007669"/>
    <property type="project" value="UniProtKB-SubCell"/>
</dbReference>